<reference evidence="3" key="4">
    <citation type="submission" date="2017-01" db="UniProtKB">
        <authorList>
            <consortium name="EnsemblFungi"/>
        </authorList>
    </citation>
    <scope>IDENTIFICATION</scope>
    <source>
        <strain evidence="3">PH-1 / ATCC MYA-4620 / FGSC 9075 / NRRL 31084</strain>
    </source>
</reference>
<dbReference type="Proteomes" id="UP000070720">
    <property type="component" value="Chromosome 3"/>
</dbReference>
<proteinExistence type="predicted"/>
<accession>A0A098DXM1</accession>
<dbReference type="AlphaFoldDB" id="A0A098DXM1"/>
<evidence type="ECO:0000313" key="3">
    <source>
        <dbReference type="EnsemblFungi" id="CEF86104"/>
    </source>
</evidence>
<dbReference type="EMBL" id="HG970334">
    <property type="protein sequence ID" value="CEF86104.1"/>
    <property type="molecule type" value="Genomic_DNA"/>
</dbReference>
<evidence type="ECO:0000256" key="1">
    <source>
        <dbReference type="SAM" id="MobiDB-lite"/>
    </source>
</evidence>
<evidence type="ECO:0000313" key="2">
    <source>
        <dbReference type="EMBL" id="CEF86104.1"/>
    </source>
</evidence>
<organism evidence="2 4">
    <name type="scientific">Gibberella zeae (strain ATCC MYA-4620 / CBS 123657 / FGSC 9075 / NRRL 31084 / PH-1)</name>
    <name type="common">Wheat head blight fungus</name>
    <name type="synonym">Fusarium graminearum</name>
    <dbReference type="NCBI Taxonomy" id="229533"/>
    <lineage>
        <taxon>Eukaryota</taxon>
        <taxon>Fungi</taxon>
        <taxon>Dikarya</taxon>
        <taxon>Ascomycota</taxon>
        <taxon>Pezizomycotina</taxon>
        <taxon>Sordariomycetes</taxon>
        <taxon>Hypocreomycetidae</taxon>
        <taxon>Hypocreales</taxon>
        <taxon>Nectriaceae</taxon>
        <taxon>Fusarium</taxon>
    </lineage>
</organism>
<feature type="compositionally biased region" description="Basic and acidic residues" evidence="1">
    <location>
        <begin position="275"/>
        <end position="297"/>
    </location>
</feature>
<gene>
    <name evidence="3" type="primary">FG05759.1</name>
    <name evidence="2" type="ORF">FGRAMPH1_01T18699</name>
</gene>
<sequence length="419" mass="47670">MAEIIVLKRLLEMQTLQHHTKWGGVVLKLDAMKVIHEGTGMPTSMSAPDLALIIAAIVFRRIKPQKLKSLRIKNGFVEFFGHLNGMQWLPVAIRVNKLVGNQVFAIELDQEATEPKVRYENINGRMVPIVTTKQPQTNIYEAKMQVVTRRMIRRDIYKSNKTNSNINNQPRQSTEKDKSYSTGQPRESIETDENDFPSSDQSEAMEICDASSSSGQSQHSTDREESEYVMSGQSLDTAVSAESDSAFKGPIGKTETDDVPLESISPVIVEDSPETEPRQHQNLEPHTPDSKTLREHARQMKALGKRLPSPDQRFVNRLRRDIRQFANMADQKEEEMVLERESMRSRNPPSSEHAPQTSSIDLFGRYKMLWKGALRVNGSIPESLRELVRYDCDTNQIFYFEETEADFLAANAMRNENGQ</sequence>
<keyword evidence="4" id="KW-1185">Reference proteome</keyword>
<feature type="region of interest" description="Disordered" evidence="1">
    <location>
        <begin position="157"/>
        <end position="297"/>
    </location>
</feature>
<protein>
    <submittedName>
        <fullName evidence="2">Chromosome 3, complete genome</fullName>
    </submittedName>
</protein>
<dbReference type="VEuPathDB" id="FungiDB:FGRAMPH1_01G18699"/>
<reference evidence="3 4" key="1">
    <citation type="journal article" date="2007" name="Science">
        <title>The Fusarium graminearum genome reveals a link between localized polymorphism and pathogen specialization.</title>
        <authorList>
            <person name="Cuomo C.A."/>
            <person name="Gueldener U."/>
            <person name="Xu J.-R."/>
            <person name="Trail F."/>
            <person name="Turgeon B.G."/>
            <person name="Di Pietro A."/>
            <person name="Walton J.D."/>
            <person name="Ma L.-J."/>
            <person name="Baker S.E."/>
            <person name="Rep M."/>
            <person name="Adam G."/>
            <person name="Antoniw J."/>
            <person name="Baldwin T."/>
            <person name="Calvo S.E."/>
            <person name="Chang Y.-L."/>
            <person name="DeCaprio D."/>
            <person name="Gale L.R."/>
            <person name="Gnerre S."/>
            <person name="Goswami R.S."/>
            <person name="Hammond-Kosack K."/>
            <person name="Harris L.J."/>
            <person name="Hilburn K."/>
            <person name="Kennell J.C."/>
            <person name="Kroken S."/>
            <person name="Magnuson J.K."/>
            <person name="Mannhaupt G."/>
            <person name="Mauceli E.W."/>
            <person name="Mewes H.-W."/>
            <person name="Mitterbauer R."/>
            <person name="Muehlbauer G."/>
            <person name="Muensterkoetter M."/>
            <person name="Nelson D."/>
            <person name="O'Donnell K."/>
            <person name="Ouellet T."/>
            <person name="Qi W."/>
            <person name="Quesneville H."/>
            <person name="Roncero M.I.G."/>
            <person name="Seong K.-Y."/>
            <person name="Tetko I.V."/>
            <person name="Urban M."/>
            <person name="Waalwijk C."/>
            <person name="Ward T.J."/>
            <person name="Yao J."/>
            <person name="Birren B.W."/>
            <person name="Kistler H.C."/>
        </authorList>
    </citation>
    <scope>NUCLEOTIDE SEQUENCE [LARGE SCALE GENOMIC DNA]</scope>
    <source>
        <strain evidence="4">ATCC MYA-4620 / CBS 123657 / FGSC 9075 / NRRL 31084 / PH-1</strain>
        <strain evidence="3">PH-1 / ATCC MYA-4620 / FGSC 9075 / NRRL 31084</strain>
    </source>
</reference>
<reference evidence="2 4" key="3">
    <citation type="journal article" date="2015" name="BMC Genomics">
        <title>The completed genome sequence of the pathogenic ascomycete fungus Fusarium graminearum.</title>
        <authorList>
            <person name="King R."/>
            <person name="Urban M."/>
            <person name="Hammond-Kosack M.C."/>
            <person name="Hassani-Pak K."/>
            <person name="Hammond-Kosack K.E."/>
        </authorList>
    </citation>
    <scope>NUCLEOTIDE SEQUENCE [LARGE SCALE GENOMIC DNA]</scope>
    <source>
        <strain evidence="4">ATCC MYA-4620 / CBS 123657 / FGSC 9075 / NRRL 31084 / PH-1</strain>
        <strain evidence="2">PH-1</strain>
    </source>
</reference>
<accession>A0A0E0SI41</accession>
<dbReference type="InParanoid" id="A0A098DXM1"/>
<feature type="compositionally biased region" description="Polar residues" evidence="1">
    <location>
        <begin position="231"/>
        <end position="243"/>
    </location>
</feature>
<feature type="compositionally biased region" description="Polar residues" evidence="1">
    <location>
        <begin position="159"/>
        <end position="172"/>
    </location>
</feature>
<name>A0A098DXM1_GIBZE</name>
<dbReference type="EnsemblFungi" id="CEF86104">
    <property type="protein sequence ID" value="CEF86104"/>
    <property type="gene ID" value="FGRRES_16539"/>
</dbReference>
<evidence type="ECO:0000313" key="4">
    <source>
        <dbReference type="Proteomes" id="UP000070720"/>
    </source>
</evidence>
<reference evidence="3 4" key="2">
    <citation type="journal article" date="2010" name="Nature">
        <title>Comparative genomics reveals mobile pathogenicity chromosomes in Fusarium.</title>
        <authorList>
            <person name="Ma L.J."/>
            <person name="van der Does H.C."/>
            <person name="Borkovich K.A."/>
            <person name="Coleman J.J."/>
            <person name="Daboussi M.J."/>
            <person name="Di Pietro A."/>
            <person name="Dufresne M."/>
            <person name="Freitag M."/>
            <person name="Grabherr M."/>
            <person name="Henrissat B."/>
            <person name="Houterman P.M."/>
            <person name="Kang S."/>
            <person name="Shim W.B."/>
            <person name="Woloshuk C."/>
            <person name="Xie X."/>
            <person name="Xu J.R."/>
            <person name="Antoniw J."/>
            <person name="Baker S.E."/>
            <person name="Bluhm B.H."/>
            <person name="Breakspear A."/>
            <person name="Brown D.W."/>
            <person name="Butchko R.A."/>
            <person name="Chapman S."/>
            <person name="Coulson R."/>
            <person name="Coutinho P.M."/>
            <person name="Danchin E.G."/>
            <person name="Diener A."/>
            <person name="Gale L.R."/>
            <person name="Gardiner D.M."/>
            <person name="Goff S."/>
            <person name="Hammond-Kosack K.E."/>
            <person name="Hilburn K."/>
            <person name="Hua-Van A."/>
            <person name="Jonkers W."/>
            <person name="Kazan K."/>
            <person name="Kodira C.D."/>
            <person name="Koehrsen M."/>
            <person name="Kumar L."/>
            <person name="Lee Y.H."/>
            <person name="Li L."/>
            <person name="Manners J.M."/>
            <person name="Miranda-Saavedra D."/>
            <person name="Mukherjee M."/>
            <person name="Park G."/>
            <person name="Park J."/>
            <person name="Park S.Y."/>
            <person name="Proctor R.H."/>
            <person name="Regev A."/>
            <person name="Ruiz-Roldan M.C."/>
            <person name="Sain D."/>
            <person name="Sakthikumar S."/>
            <person name="Sykes S."/>
            <person name="Schwartz D.C."/>
            <person name="Turgeon B.G."/>
            <person name="Wapinski I."/>
            <person name="Yoder O."/>
            <person name="Young S."/>
            <person name="Zeng Q."/>
            <person name="Zhou S."/>
            <person name="Galagan J."/>
            <person name="Cuomo C.A."/>
            <person name="Kistler H.C."/>
            <person name="Rep M."/>
        </authorList>
    </citation>
    <scope>GENOME REANNOTATION</scope>
    <source>
        <strain evidence="4">ATCC MYA-4620 / CBS 123657 / FGSC 9075 / NRRL 31084 / PH-1</strain>
        <strain evidence="3">PH-1 / ATCC MYA-4620 / FGSC 9075 / NRRL 31084</strain>
    </source>
</reference>